<dbReference type="InterPro" id="IPR001633">
    <property type="entry name" value="EAL_dom"/>
</dbReference>
<dbReference type="Gene3D" id="3.30.70.270">
    <property type="match status" value="1"/>
</dbReference>
<dbReference type="FunFam" id="3.20.20.450:FF:000001">
    <property type="entry name" value="Cyclic di-GMP phosphodiesterase yahA"/>
    <property type="match status" value="1"/>
</dbReference>
<feature type="transmembrane region" description="Helical" evidence="4">
    <location>
        <begin position="21"/>
        <end position="45"/>
    </location>
</feature>
<dbReference type="Pfam" id="PF00672">
    <property type="entry name" value="HAMP"/>
    <property type="match status" value="1"/>
</dbReference>
<feature type="domain" description="GGDEF" evidence="7">
    <location>
        <begin position="426"/>
        <end position="558"/>
    </location>
</feature>
<evidence type="ECO:0000256" key="4">
    <source>
        <dbReference type="SAM" id="Phobius"/>
    </source>
</evidence>
<dbReference type="SMART" id="SM00304">
    <property type="entry name" value="HAMP"/>
    <property type="match status" value="1"/>
</dbReference>
<dbReference type="PROSITE" id="PS50883">
    <property type="entry name" value="EAL"/>
    <property type="match status" value="1"/>
</dbReference>
<dbReference type="NCBIfam" id="TIGR00254">
    <property type="entry name" value="GGDEF"/>
    <property type="match status" value="1"/>
</dbReference>
<dbReference type="CDD" id="cd01949">
    <property type="entry name" value="GGDEF"/>
    <property type="match status" value="1"/>
</dbReference>
<evidence type="ECO:0000259" key="5">
    <source>
        <dbReference type="PROSITE" id="PS50883"/>
    </source>
</evidence>
<evidence type="ECO:0000256" key="2">
    <source>
        <dbReference type="ARBA" id="ARBA00022475"/>
    </source>
</evidence>
<proteinExistence type="predicted"/>
<dbReference type="SUPFAM" id="SSF55073">
    <property type="entry name" value="Nucleotide cyclase"/>
    <property type="match status" value="1"/>
</dbReference>
<keyword evidence="4" id="KW-1133">Transmembrane helix</keyword>
<dbReference type="PROSITE" id="PS50887">
    <property type="entry name" value="GGDEF"/>
    <property type="match status" value="1"/>
</dbReference>
<keyword evidence="2" id="KW-1003">Cell membrane</keyword>
<dbReference type="GO" id="GO:0005886">
    <property type="term" value="C:plasma membrane"/>
    <property type="evidence" value="ECO:0007669"/>
    <property type="project" value="UniProtKB-SubCell"/>
</dbReference>
<comment type="caution">
    <text evidence="8">The sequence shown here is derived from an EMBL/GenBank/DDBJ whole genome shotgun (WGS) entry which is preliminary data.</text>
</comment>
<feature type="domain" description="HAMP" evidence="6">
    <location>
        <begin position="346"/>
        <end position="398"/>
    </location>
</feature>
<protein>
    <submittedName>
        <fullName evidence="8">EAL domain-containing protein</fullName>
    </submittedName>
</protein>
<dbReference type="PANTHER" id="PTHR44757">
    <property type="entry name" value="DIGUANYLATE CYCLASE DGCP"/>
    <property type="match status" value="1"/>
</dbReference>
<dbReference type="CDD" id="cd18774">
    <property type="entry name" value="PDC2_HK_sensor"/>
    <property type="match status" value="1"/>
</dbReference>
<dbReference type="InterPro" id="IPR029787">
    <property type="entry name" value="Nucleotide_cyclase"/>
</dbReference>
<feature type="domain" description="EAL" evidence="5">
    <location>
        <begin position="567"/>
        <end position="820"/>
    </location>
</feature>
<dbReference type="InterPro" id="IPR000160">
    <property type="entry name" value="GGDEF_dom"/>
</dbReference>
<keyword evidence="9" id="KW-1185">Reference proteome</keyword>
<gene>
    <name evidence="8" type="ORF">IDH41_18830</name>
</gene>
<keyword evidence="4" id="KW-0812">Transmembrane</keyword>
<sequence length="824" mass="91706">MRRSSKISISALPIKRLTKYTAFRLTVSLLISVIVIVVVLTVFSYRQSVGILEEEAAEGSLQAVVQTSRHLDNVLQHYDKLAVRMAHDQELLNTLMMFVFGGEREDRELAAGRVHGMLNGYLNANRTAASITFFSPDQAKVLSTLPREALVPAIRSGNGDGIRALDWFKRPESTESGGVFLNTRKDAFVSLGAAPMAALAYTIRSPFHDDKLLGSILIEIPAWQMSEAFSSFRLGEKGGYTIVDERLRTVIYAADAERIGSAYSGPLPAAALDRAGASGKFVASDGDGVAHNYFYQRSDVSGWTLIGYYPREELLAPMRRMLAGSAWIALLCSVAAAFFVGVLVQRGVGRPLGKLRQLMLEGEKGNLKVRTDFQAFNEIGELGRAFNRMMDQITLAYYDTLTNLPNRRLLVDRMEEARAKAQLLGQQYAVLFVDLDRFKIVNDSLGHHAGDLLIQLVGQRLQTCVGEHDTVARIAGDEFIVLLLNANKERSASVAECILDGLRKPFAVFDQELHISASIGIAYYPDDNEDVETLIKCADMAMYEAKAKGKNNYRLYHPEMTARSHERMRIENDLHRALENNEFELHYQPRVDARTGRIAGSEALLRWNHAALGLIPPDKFIPIAEETGLIVPIGEWVLGEACRQNKAWQEAGYPPMRMAVNVSGRQFESGLMACVSRVIRDTGLEERWLEVEITESVLIDNEAIINDTLRRLKAKGIHLSIDDFGTGYSSLAFLMKFEVDTLKLDKSFVHGILWNKDNQAIATAVIALAHNLGMSVVSEGVETKEEYSFLQERGSDEMQGYFISKPLPADAYERSILAKRRLVG</sequence>
<comment type="subcellular location">
    <subcellularLocation>
        <location evidence="1">Cell membrane</location>
    </subcellularLocation>
</comment>
<evidence type="ECO:0000256" key="1">
    <source>
        <dbReference type="ARBA" id="ARBA00004236"/>
    </source>
</evidence>
<keyword evidence="3 4" id="KW-0472">Membrane</keyword>
<dbReference type="InterPro" id="IPR035919">
    <property type="entry name" value="EAL_sf"/>
</dbReference>
<dbReference type="InterPro" id="IPR043128">
    <property type="entry name" value="Rev_trsase/Diguanyl_cyclase"/>
</dbReference>
<dbReference type="Gene3D" id="3.30.450.20">
    <property type="entry name" value="PAS domain"/>
    <property type="match status" value="1"/>
</dbReference>
<dbReference type="Proteomes" id="UP000632125">
    <property type="component" value="Unassembled WGS sequence"/>
</dbReference>
<evidence type="ECO:0000313" key="8">
    <source>
        <dbReference type="EMBL" id="MBD2870641.1"/>
    </source>
</evidence>
<dbReference type="FunFam" id="3.30.70.270:FF:000001">
    <property type="entry name" value="Diguanylate cyclase domain protein"/>
    <property type="match status" value="1"/>
</dbReference>
<dbReference type="Gene3D" id="1.10.8.500">
    <property type="entry name" value="HAMP domain in histidine kinase"/>
    <property type="match status" value="1"/>
</dbReference>
<dbReference type="SMART" id="SM00052">
    <property type="entry name" value="EAL"/>
    <property type="match status" value="1"/>
</dbReference>
<dbReference type="Pfam" id="PF00990">
    <property type="entry name" value="GGDEF"/>
    <property type="match status" value="1"/>
</dbReference>
<accession>A0A927CRL5</accession>
<organism evidence="8 9">
    <name type="scientific">Paenibacillus arenilitoris</name>
    <dbReference type="NCBI Taxonomy" id="2772299"/>
    <lineage>
        <taxon>Bacteria</taxon>
        <taxon>Bacillati</taxon>
        <taxon>Bacillota</taxon>
        <taxon>Bacilli</taxon>
        <taxon>Bacillales</taxon>
        <taxon>Paenibacillaceae</taxon>
        <taxon>Paenibacillus</taxon>
    </lineage>
</organism>
<evidence type="ECO:0000256" key="3">
    <source>
        <dbReference type="ARBA" id="ARBA00023136"/>
    </source>
</evidence>
<evidence type="ECO:0000259" key="6">
    <source>
        <dbReference type="PROSITE" id="PS50885"/>
    </source>
</evidence>
<evidence type="ECO:0000259" key="7">
    <source>
        <dbReference type="PROSITE" id="PS50887"/>
    </source>
</evidence>
<dbReference type="InterPro" id="IPR003660">
    <property type="entry name" value="HAMP_dom"/>
</dbReference>
<dbReference type="SUPFAM" id="SSF141868">
    <property type="entry name" value="EAL domain-like"/>
    <property type="match status" value="1"/>
</dbReference>
<dbReference type="EMBL" id="JACXIY010000022">
    <property type="protein sequence ID" value="MBD2870641.1"/>
    <property type="molecule type" value="Genomic_DNA"/>
</dbReference>
<reference evidence="8" key="1">
    <citation type="submission" date="2020-09" db="EMBL/GenBank/DDBJ databases">
        <title>A novel bacterium of genus Paenibacillus, isolated from South China Sea.</title>
        <authorList>
            <person name="Huang H."/>
            <person name="Mo K."/>
            <person name="Hu Y."/>
        </authorList>
    </citation>
    <scope>NUCLEOTIDE SEQUENCE</scope>
    <source>
        <strain evidence="8">IB182493</strain>
    </source>
</reference>
<dbReference type="CDD" id="cd01948">
    <property type="entry name" value="EAL"/>
    <property type="match status" value="1"/>
</dbReference>
<dbReference type="Gene3D" id="3.20.20.450">
    <property type="entry name" value="EAL domain"/>
    <property type="match status" value="1"/>
</dbReference>
<dbReference type="PANTHER" id="PTHR44757:SF2">
    <property type="entry name" value="BIOFILM ARCHITECTURE MAINTENANCE PROTEIN MBAA"/>
    <property type="match status" value="1"/>
</dbReference>
<dbReference type="RefSeq" id="WP_190863740.1">
    <property type="nucleotide sequence ID" value="NZ_JACXIY010000022.1"/>
</dbReference>
<evidence type="ECO:0000313" key="9">
    <source>
        <dbReference type="Proteomes" id="UP000632125"/>
    </source>
</evidence>
<dbReference type="GO" id="GO:0007165">
    <property type="term" value="P:signal transduction"/>
    <property type="evidence" value="ECO:0007669"/>
    <property type="project" value="InterPro"/>
</dbReference>
<dbReference type="PROSITE" id="PS50885">
    <property type="entry name" value="HAMP"/>
    <property type="match status" value="1"/>
</dbReference>
<name>A0A927CRL5_9BACL</name>
<dbReference type="InterPro" id="IPR052155">
    <property type="entry name" value="Biofilm_reg_signaling"/>
</dbReference>
<dbReference type="SUPFAM" id="SSF158472">
    <property type="entry name" value="HAMP domain-like"/>
    <property type="match status" value="1"/>
</dbReference>
<dbReference type="SMART" id="SM00267">
    <property type="entry name" value="GGDEF"/>
    <property type="match status" value="1"/>
</dbReference>
<dbReference type="AlphaFoldDB" id="A0A927CRL5"/>
<dbReference type="Pfam" id="PF00563">
    <property type="entry name" value="EAL"/>
    <property type="match status" value="1"/>
</dbReference>
<dbReference type="CDD" id="cd06225">
    <property type="entry name" value="HAMP"/>
    <property type="match status" value="1"/>
</dbReference>